<keyword evidence="3" id="KW-1185">Reference proteome</keyword>
<protein>
    <submittedName>
        <fullName evidence="2">Uncharacterized protein</fullName>
    </submittedName>
</protein>
<comment type="caution">
    <text evidence="2">The sequence shown here is derived from an EMBL/GenBank/DDBJ whole genome shotgun (WGS) entry which is preliminary data.</text>
</comment>
<proteinExistence type="predicted"/>
<dbReference type="AlphaFoldDB" id="A0A5C5WE15"/>
<accession>A0A5C5WE15</accession>
<dbReference type="OrthoDB" id="290005at2"/>
<feature type="chain" id="PRO_5022831512" evidence="1">
    <location>
        <begin position="20"/>
        <end position="176"/>
    </location>
</feature>
<organism evidence="2 3">
    <name type="scientific">Botrimarina hoheduenensis</name>
    <dbReference type="NCBI Taxonomy" id="2528000"/>
    <lineage>
        <taxon>Bacteria</taxon>
        <taxon>Pseudomonadati</taxon>
        <taxon>Planctomycetota</taxon>
        <taxon>Planctomycetia</taxon>
        <taxon>Pirellulales</taxon>
        <taxon>Lacipirellulaceae</taxon>
        <taxon>Botrimarina</taxon>
    </lineage>
</organism>
<evidence type="ECO:0000313" key="2">
    <source>
        <dbReference type="EMBL" id="TWT48840.1"/>
    </source>
</evidence>
<dbReference type="EMBL" id="SJPH01000001">
    <property type="protein sequence ID" value="TWT48840.1"/>
    <property type="molecule type" value="Genomic_DNA"/>
</dbReference>
<evidence type="ECO:0000313" key="3">
    <source>
        <dbReference type="Proteomes" id="UP000318995"/>
    </source>
</evidence>
<reference evidence="2 3" key="1">
    <citation type="submission" date="2019-02" db="EMBL/GenBank/DDBJ databases">
        <title>Deep-cultivation of Planctomycetes and their phenomic and genomic characterization uncovers novel biology.</title>
        <authorList>
            <person name="Wiegand S."/>
            <person name="Jogler M."/>
            <person name="Boedeker C."/>
            <person name="Pinto D."/>
            <person name="Vollmers J."/>
            <person name="Rivas-Marin E."/>
            <person name="Kohn T."/>
            <person name="Peeters S.H."/>
            <person name="Heuer A."/>
            <person name="Rast P."/>
            <person name="Oberbeckmann S."/>
            <person name="Bunk B."/>
            <person name="Jeske O."/>
            <person name="Meyerdierks A."/>
            <person name="Storesund J.E."/>
            <person name="Kallscheuer N."/>
            <person name="Luecker S."/>
            <person name="Lage O.M."/>
            <person name="Pohl T."/>
            <person name="Merkel B.J."/>
            <person name="Hornburger P."/>
            <person name="Mueller R.-W."/>
            <person name="Bruemmer F."/>
            <person name="Labrenz M."/>
            <person name="Spormann A.M."/>
            <person name="Op Den Camp H."/>
            <person name="Overmann J."/>
            <person name="Amann R."/>
            <person name="Jetten M.S.M."/>
            <person name="Mascher T."/>
            <person name="Medema M.H."/>
            <person name="Devos D.P."/>
            <person name="Kaster A.-K."/>
            <person name="Ovreas L."/>
            <person name="Rohde M."/>
            <person name="Galperin M.Y."/>
            <person name="Jogler C."/>
        </authorList>
    </citation>
    <scope>NUCLEOTIDE SEQUENCE [LARGE SCALE GENOMIC DNA]</scope>
    <source>
        <strain evidence="2 3">Pla111</strain>
    </source>
</reference>
<evidence type="ECO:0000256" key="1">
    <source>
        <dbReference type="SAM" id="SignalP"/>
    </source>
</evidence>
<dbReference type="RefSeq" id="WP_146571201.1">
    <property type="nucleotide sequence ID" value="NZ_SJPH01000001.1"/>
</dbReference>
<gene>
    <name evidence="2" type="ORF">Pla111_06160</name>
</gene>
<keyword evidence="1" id="KW-0732">Signal</keyword>
<feature type="signal peptide" evidence="1">
    <location>
        <begin position="1"/>
        <end position="19"/>
    </location>
</feature>
<name>A0A5C5WE15_9BACT</name>
<dbReference type="Proteomes" id="UP000318995">
    <property type="component" value="Unassembled WGS sequence"/>
</dbReference>
<sequence precursor="true">MRIFCLLTALTVLTSLAGAASPTALGPAPAIGLSQGTAAMQAYRRGTPPRNAMEYYGVVQAAAQGPAGVPSSRVTRSTTGNSAVGGAMGNKPFVDASSTPTLSPYLNLYREDGGQAAPNYHTFVLPQQQQNELNRQQSLQLQQLRRQVRQTQYTSPAVSGASGSFNNTGRYYQQWR</sequence>